<evidence type="ECO:0000313" key="2">
    <source>
        <dbReference type="EMBL" id="MPN12842.1"/>
    </source>
</evidence>
<accession>A0A645FH55</accession>
<dbReference type="AlphaFoldDB" id="A0A645FH55"/>
<dbReference type="EMBL" id="VSSQ01059262">
    <property type="protein sequence ID" value="MPN12842.1"/>
    <property type="molecule type" value="Genomic_DNA"/>
</dbReference>
<evidence type="ECO:0000259" key="1">
    <source>
        <dbReference type="Pfam" id="PF20934"/>
    </source>
</evidence>
<comment type="caution">
    <text evidence="2">The sequence shown here is derived from an EMBL/GenBank/DDBJ whole genome shotgun (WGS) entry which is preliminary data.</text>
</comment>
<reference evidence="2" key="1">
    <citation type="submission" date="2019-08" db="EMBL/GenBank/DDBJ databases">
        <authorList>
            <person name="Kucharzyk K."/>
            <person name="Murdoch R.W."/>
            <person name="Higgins S."/>
            <person name="Loffler F."/>
        </authorList>
    </citation>
    <scope>NUCLEOTIDE SEQUENCE</scope>
</reference>
<protein>
    <recommendedName>
        <fullName evidence="1">Tail knob protein gp9 C-terminal domain-containing protein</fullName>
    </recommendedName>
</protein>
<organism evidence="2">
    <name type="scientific">bioreactor metagenome</name>
    <dbReference type="NCBI Taxonomy" id="1076179"/>
    <lineage>
        <taxon>unclassified sequences</taxon>
        <taxon>metagenomes</taxon>
        <taxon>ecological metagenomes</taxon>
    </lineage>
</organism>
<proteinExistence type="predicted"/>
<dbReference type="InterPro" id="IPR048710">
    <property type="entry name" value="Gp9_C"/>
</dbReference>
<dbReference type="Pfam" id="PF20934">
    <property type="entry name" value="phi29_gp9_C"/>
    <property type="match status" value="1"/>
</dbReference>
<name>A0A645FH55_9ZZZZ</name>
<sequence length="244" mass="26976">MEAIVSGDAHELPCTSSAYSQWFASSKNQTRFAVNQGVQESFLQQRQGIESSQMSMLSSTVGGLMGTIGGFMGGGLTGGAMSGGYALGNTIMNGMTQNMNQNHIRQNGAMQRQGLIGANLAMQKDLRSTPNTLLSMGSDVMYGLKNGEKRVDLIRYMLTEEYAKRIGDYFAMYGYKQNKLMPIDKRGRKYYNYIKTIGINLQTFGIPKEHVEELKGIYNNGVTIWHVDREGVIVGDYSNDNVEV</sequence>
<gene>
    <name evidence="2" type="ORF">SDC9_160162</name>
</gene>
<feature type="domain" description="Tail knob protein gp9 C-terminal" evidence="1">
    <location>
        <begin position="69"/>
        <end position="231"/>
    </location>
</feature>